<dbReference type="Proteomes" id="UP000192911">
    <property type="component" value="Unassembled WGS sequence"/>
</dbReference>
<evidence type="ECO:0000313" key="14">
    <source>
        <dbReference type="Proteomes" id="UP000192911"/>
    </source>
</evidence>
<accession>A0A1X7F691</accession>
<evidence type="ECO:0000259" key="10">
    <source>
        <dbReference type="Pfam" id="PF01447"/>
    </source>
</evidence>
<comment type="cofactor">
    <cofactor evidence="9">
        <name>Zn(2+)</name>
        <dbReference type="ChEBI" id="CHEBI:29105"/>
    </cofactor>
</comment>
<keyword evidence="5 9" id="KW-0378">Hydrolase</keyword>
<feature type="domain" description="Peptidase M4 C-terminal" evidence="11">
    <location>
        <begin position="350"/>
        <end position="494"/>
    </location>
</feature>
<evidence type="ECO:0000256" key="2">
    <source>
        <dbReference type="ARBA" id="ARBA00022670"/>
    </source>
</evidence>
<feature type="chain" id="PRO_5023077645" description="Neutral metalloproteinase" evidence="9">
    <location>
        <begin position="32"/>
        <end position="606"/>
    </location>
</feature>
<comment type="similarity">
    <text evidence="1 9">Belongs to the peptidase M4 family.</text>
</comment>
<feature type="signal peptide" evidence="9">
    <location>
        <begin position="1"/>
        <end position="31"/>
    </location>
</feature>
<dbReference type="OrthoDB" id="5378341at2"/>
<keyword evidence="2 9" id="KW-0645">Protease</keyword>
<keyword evidence="3" id="KW-0479">Metal-binding</keyword>
<evidence type="ECO:0000256" key="3">
    <source>
        <dbReference type="ARBA" id="ARBA00022723"/>
    </source>
</evidence>
<organism evidence="13 14">
    <name type="scientific">Trinickia caryophylli</name>
    <name type="common">Paraburkholderia caryophylli</name>
    <dbReference type="NCBI Taxonomy" id="28094"/>
    <lineage>
        <taxon>Bacteria</taxon>
        <taxon>Pseudomonadati</taxon>
        <taxon>Pseudomonadota</taxon>
        <taxon>Betaproteobacteria</taxon>
        <taxon>Burkholderiales</taxon>
        <taxon>Burkholderiaceae</taxon>
        <taxon>Trinickia</taxon>
    </lineage>
</organism>
<evidence type="ECO:0000259" key="12">
    <source>
        <dbReference type="Pfam" id="PF07504"/>
    </source>
</evidence>
<dbReference type="GO" id="GO:0006508">
    <property type="term" value="P:proteolysis"/>
    <property type="evidence" value="ECO:0007669"/>
    <property type="project" value="UniProtKB-KW"/>
</dbReference>
<keyword evidence="6 9" id="KW-0862">Zinc</keyword>
<feature type="active site" description="Proton donor" evidence="8">
    <location>
        <position position="422"/>
    </location>
</feature>
<dbReference type="Pfam" id="PF02868">
    <property type="entry name" value="Peptidase_M4_C"/>
    <property type="match status" value="1"/>
</dbReference>
<dbReference type="CDD" id="cd09597">
    <property type="entry name" value="M4_TLP"/>
    <property type="match status" value="1"/>
</dbReference>
<keyword evidence="7 9" id="KW-0482">Metalloprotease</keyword>
<dbReference type="GeneID" id="95549744"/>
<dbReference type="PRINTS" id="PR00730">
    <property type="entry name" value="THERMOLYSIN"/>
</dbReference>
<reference evidence="14" key="1">
    <citation type="submission" date="2017-04" db="EMBL/GenBank/DDBJ databases">
        <authorList>
            <person name="Varghese N."/>
            <person name="Submissions S."/>
        </authorList>
    </citation>
    <scope>NUCLEOTIDE SEQUENCE [LARGE SCALE GENOMIC DNA]</scope>
    <source>
        <strain evidence="14">Ballard 720</strain>
    </source>
</reference>
<dbReference type="Gene3D" id="3.10.450.490">
    <property type="match status" value="1"/>
</dbReference>
<dbReference type="Pfam" id="PF01447">
    <property type="entry name" value="Peptidase_M4"/>
    <property type="match status" value="1"/>
</dbReference>
<dbReference type="Gene3D" id="3.10.170.10">
    <property type="match status" value="1"/>
</dbReference>
<dbReference type="GO" id="GO:0005576">
    <property type="term" value="C:extracellular region"/>
    <property type="evidence" value="ECO:0007669"/>
    <property type="project" value="UniProtKB-SubCell"/>
</dbReference>
<feature type="domain" description="Peptidase M4" evidence="10">
    <location>
        <begin position="212"/>
        <end position="347"/>
    </location>
</feature>
<name>A0A1X7F691_TRICW</name>
<dbReference type="STRING" id="28094.SAMN06295900_107226"/>
<protein>
    <recommendedName>
        <fullName evidence="9">Neutral metalloproteinase</fullName>
        <ecNumber evidence="9">3.4.24.-</ecNumber>
    </recommendedName>
</protein>
<comment type="function">
    <text evidence="9">Extracellular zinc metalloprotease.</text>
</comment>
<dbReference type="AlphaFoldDB" id="A0A1X7F691"/>
<evidence type="ECO:0000256" key="6">
    <source>
        <dbReference type="ARBA" id="ARBA00022833"/>
    </source>
</evidence>
<dbReference type="InterPro" id="IPR023612">
    <property type="entry name" value="Peptidase_M4"/>
</dbReference>
<feature type="domain" description="FTP" evidence="12">
    <location>
        <begin position="62"/>
        <end position="102"/>
    </location>
</feature>
<dbReference type="Gene3D" id="1.10.390.10">
    <property type="entry name" value="Neutral Protease Domain 2"/>
    <property type="match status" value="1"/>
</dbReference>
<evidence type="ECO:0000256" key="8">
    <source>
        <dbReference type="PIRSR" id="PIRSR623612-1"/>
    </source>
</evidence>
<dbReference type="RefSeq" id="WP_085228331.1">
    <property type="nucleotide sequence ID" value="NZ_BSQD01000022.1"/>
</dbReference>
<dbReference type="Gene3D" id="3.10.450.40">
    <property type="match status" value="1"/>
</dbReference>
<dbReference type="PANTHER" id="PTHR33794">
    <property type="entry name" value="BACILLOLYSIN"/>
    <property type="match status" value="1"/>
</dbReference>
<dbReference type="InterPro" id="IPR050728">
    <property type="entry name" value="Zinc_Metalloprotease_M4"/>
</dbReference>
<keyword evidence="9" id="KW-0964">Secreted</keyword>
<comment type="subcellular location">
    <subcellularLocation>
        <location evidence="9">Secreted</location>
    </subcellularLocation>
</comment>
<evidence type="ECO:0000256" key="5">
    <source>
        <dbReference type="ARBA" id="ARBA00022801"/>
    </source>
</evidence>
<dbReference type="GO" id="GO:0046872">
    <property type="term" value="F:metal ion binding"/>
    <property type="evidence" value="ECO:0007669"/>
    <property type="project" value="UniProtKB-UniRule"/>
</dbReference>
<dbReference type="GO" id="GO:0004222">
    <property type="term" value="F:metalloendopeptidase activity"/>
    <property type="evidence" value="ECO:0007669"/>
    <property type="project" value="UniProtKB-UniRule"/>
</dbReference>
<evidence type="ECO:0000259" key="11">
    <source>
        <dbReference type="Pfam" id="PF02868"/>
    </source>
</evidence>
<dbReference type="Gene3D" id="2.60.120.380">
    <property type="match status" value="1"/>
</dbReference>
<dbReference type="InterPro" id="IPR027268">
    <property type="entry name" value="Peptidase_M4/M1_CTD_sf"/>
</dbReference>
<dbReference type="SUPFAM" id="SSF55486">
    <property type="entry name" value="Metalloproteases ('zincins'), catalytic domain"/>
    <property type="match status" value="1"/>
</dbReference>
<evidence type="ECO:0000256" key="9">
    <source>
        <dbReference type="RuleBase" id="RU366073"/>
    </source>
</evidence>
<evidence type="ECO:0000313" key="13">
    <source>
        <dbReference type="EMBL" id="SMF46542.1"/>
    </source>
</evidence>
<feature type="active site" evidence="8">
    <location>
        <position position="340"/>
    </location>
</feature>
<dbReference type="InterPro" id="IPR001570">
    <property type="entry name" value="Peptidase_M4_C_domain"/>
</dbReference>
<dbReference type="EMBL" id="FXAH01000007">
    <property type="protein sequence ID" value="SMF46542.1"/>
    <property type="molecule type" value="Genomic_DNA"/>
</dbReference>
<evidence type="ECO:0000256" key="7">
    <source>
        <dbReference type="ARBA" id="ARBA00023049"/>
    </source>
</evidence>
<dbReference type="EC" id="3.4.24.-" evidence="9"/>
<dbReference type="InterPro" id="IPR011096">
    <property type="entry name" value="FTP_domain"/>
</dbReference>
<sequence>MKFSFRQGQHRLTATLLVTAISATSFGMSQAATRIDVERSVPDDVAMGKNLDAPTVLGVSADELKPVDKQKHVNGTVVTRYQQYFQGVPVWNTAVTERKAKDQKKMSISGVLLRNIANDLPSAKPIFSKADVLAQAKALANATLTDNEQVQLYVHPDRSEVARLVYVVSFIDKSARAPSRPHFMIDGNNGTVLKRWEGIAYREATGPGGNVKTGRYEYGKDFGPLIVDDDCRMSTPNVITVDLQNGTSGDTPYRFACPRNTYREINGAYSPLNDAHYFGHVVFNMYNDWLSVRPITQTLYMKVHYGTEYENAFWDGTAMSFGDGASRFYPLVSLDVAGHEISHGFTEQHSNLVYSGMSGGINEAFSDMAGEASEFYMRGKSDFLVGATIFKGDGALRYMANPSKDGRSIENAKDYRSDLDVHRTSGVFNKAFYMIATAQGWDVRRAFEVMADANRLYWTSEATFDQAACGVEKAAQDRGYPVADVTAAFDAVGVKCSSGSTDTLVKGQPVSGITLAEGESKTYRLAVPPSAKNLSFKLSGGRGDGDLYTRFGAPATTRSYDAKSTRYGNRDAIAIGSPRNGMHYLLVSAYDAVSNAILVADYDDGR</sequence>
<evidence type="ECO:0000256" key="4">
    <source>
        <dbReference type="ARBA" id="ARBA00022729"/>
    </source>
</evidence>
<gene>
    <name evidence="13" type="ORF">SAMN06295900_107226</name>
</gene>
<dbReference type="PANTHER" id="PTHR33794:SF1">
    <property type="entry name" value="BACILLOLYSIN"/>
    <property type="match status" value="1"/>
</dbReference>
<evidence type="ECO:0000256" key="1">
    <source>
        <dbReference type="ARBA" id="ARBA00009388"/>
    </source>
</evidence>
<dbReference type="InterPro" id="IPR013856">
    <property type="entry name" value="Peptidase_M4_domain"/>
</dbReference>
<dbReference type="Pfam" id="PF07504">
    <property type="entry name" value="FTP"/>
    <property type="match status" value="1"/>
</dbReference>
<keyword evidence="14" id="KW-1185">Reference proteome</keyword>
<proteinExistence type="inferred from homology"/>
<keyword evidence="4 9" id="KW-0732">Signal</keyword>